<keyword evidence="2" id="KW-1185">Reference proteome</keyword>
<organism evidence="1 2">
    <name type="scientific">Apple virus B</name>
    <dbReference type="NCBI Taxonomy" id="2709746"/>
    <lineage>
        <taxon>Viruses</taxon>
        <taxon>Riboviria</taxon>
        <taxon>Orthornavirae</taxon>
        <taxon>Negarnaviricota</taxon>
        <taxon>Haploviricotina</taxon>
        <taxon>Monjiviricetes</taxon>
        <taxon>Mononegavirales</taxon>
        <taxon>Mymonaviridae</taxon>
        <taxon>Rhizomonavirus</taxon>
        <taxon>Rhizomonavirus mali</taxon>
    </lineage>
</organism>
<accession>A0A6C0X1B5</accession>
<dbReference type="Proteomes" id="UP000682787">
    <property type="component" value="Segment"/>
</dbReference>
<reference evidence="1" key="1">
    <citation type="submission" date="2019-08" db="EMBL/GenBank/DDBJ databases">
        <authorList>
            <person name="Wright A.A."/>
            <person name="Harper S."/>
        </authorList>
    </citation>
    <scope>NUCLEOTIDE SEQUENCE</scope>
    <source>
        <strain evidence="1">WA1</strain>
    </source>
</reference>
<dbReference type="KEGG" id="vg:80536597"/>
<protein>
    <submittedName>
        <fullName evidence="1">Uncharacterized protein</fullName>
    </submittedName>
</protein>
<dbReference type="EMBL" id="MN386971">
    <property type="protein sequence ID" value="QIC52847.1"/>
    <property type="molecule type" value="Genomic_RNA"/>
</dbReference>
<evidence type="ECO:0000313" key="1">
    <source>
        <dbReference type="EMBL" id="QIC52847.1"/>
    </source>
</evidence>
<dbReference type="GeneID" id="80536597"/>
<dbReference type="RefSeq" id="YP_010798411.1">
    <property type="nucleotide sequence ID" value="NC_076445.1"/>
</dbReference>
<evidence type="ECO:0000313" key="2">
    <source>
        <dbReference type="Proteomes" id="UP000682787"/>
    </source>
</evidence>
<proteinExistence type="predicted"/>
<sequence length="223" mass="25270">MSMDLYLRLLSRTTTAGAAGTYRWIRDNDHEATVCFYLSAPGSLVEHHGRLLDSTHIPAPVFEVTPARIDTEEAEIWWAVTLRYALALFPSTLSTERVAETLRNAGARDDAPAEMLKETARALSTWLSSVKSRGQAVTQAARSIEASERVKRVFLPLFRHKYLDWIENDRRPENPEFTEIEGCLDAKWKYTLVLGHLAREVDVANSETFDDVDEDTQHDVSFS</sequence>
<name>A0A6C0X1B5_9MONO</name>